<comment type="caution">
    <text evidence="2">The sequence shown here is derived from an EMBL/GenBank/DDBJ whole genome shotgun (WGS) entry which is preliminary data.</text>
</comment>
<gene>
    <name evidence="2" type="ORF">COLO4_31765</name>
</gene>
<keyword evidence="3" id="KW-1185">Reference proteome</keyword>
<sequence length="175" mass="20172">MKWKTRNRSTSTRRNRRNLSTSTEESRVRPNHRDDPYFFDPNAEDNLDLSVAEVFEFLNAIGQPYQFYSSNVVVATTLESLPINDNEAEDEEKNIFIFELNEQVKEVDLRAALESMGGWCSIFPRKDVVKLFVGGIRQSLTKKEVENELLKWNMEGIRTVMIVSRGDASGICEPF</sequence>
<feature type="compositionally biased region" description="Basic residues" evidence="1">
    <location>
        <begin position="1"/>
        <end position="17"/>
    </location>
</feature>
<dbReference type="Proteomes" id="UP000187203">
    <property type="component" value="Unassembled WGS sequence"/>
</dbReference>
<evidence type="ECO:0000256" key="1">
    <source>
        <dbReference type="SAM" id="MobiDB-lite"/>
    </source>
</evidence>
<dbReference type="AlphaFoldDB" id="A0A1R3H3A1"/>
<evidence type="ECO:0000313" key="2">
    <source>
        <dbReference type="EMBL" id="OMO64845.1"/>
    </source>
</evidence>
<name>A0A1R3H3A1_9ROSI</name>
<organism evidence="2 3">
    <name type="scientific">Corchorus olitorius</name>
    <dbReference type="NCBI Taxonomy" id="93759"/>
    <lineage>
        <taxon>Eukaryota</taxon>
        <taxon>Viridiplantae</taxon>
        <taxon>Streptophyta</taxon>
        <taxon>Embryophyta</taxon>
        <taxon>Tracheophyta</taxon>
        <taxon>Spermatophyta</taxon>
        <taxon>Magnoliopsida</taxon>
        <taxon>eudicotyledons</taxon>
        <taxon>Gunneridae</taxon>
        <taxon>Pentapetalae</taxon>
        <taxon>rosids</taxon>
        <taxon>malvids</taxon>
        <taxon>Malvales</taxon>
        <taxon>Malvaceae</taxon>
        <taxon>Grewioideae</taxon>
        <taxon>Apeibeae</taxon>
        <taxon>Corchorus</taxon>
    </lineage>
</organism>
<dbReference type="EMBL" id="AWUE01020872">
    <property type="protein sequence ID" value="OMO64845.1"/>
    <property type="molecule type" value="Genomic_DNA"/>
</dbReference>
<evidence type="ECO:0000313" key="3">
    <source>
        <dbReference type="Proteomes" id="UP000187203"/>
    </source>
</evidence>
<proteinExistence type="predicted"/>
<feature type="compositionally biased region" description="Basic and acidic residues" evidence="1">
    <location>
        <begin position="24"/>
        <end position="36"/>
    </location>
</feature>
<protein>
    <submittedName>
        <fullName evidence="2">Uncharacterized protein</fullName>
    </submittedName>
</protein>
<accession>A0A1R3H3A1</accession>
<feature type="region of interest" description="Disordered" evidence="1">
    <location>
        <begin position="1"/>
        <end position="37"/>
    </location>
</feature>
<reference evidence="3" key="1">
    <citation type="submission" date="2013-09" db="EMBL/GenBank/DDBJ databases">
        <title>Corchorus olitorius genome sequencing.</title>
        <authorList>
            <person name="Alam M."/>
            <person name="Haque M.S."/>
            <person name="Islam M.S."/>
            <person name="Emdad E.M."/>
            <person name="Islam M.M."/>
            <person name="Ahmed B."/>
            <person name="Halim A."/>
            <person name="Hossen Q.M.M."/>
            <person name="Hossain M.Z."/>
            <person name="Ahmed R."/>
            <person name="Khan M.M."/>
            <person name="Islam R."/>
            <person name="Rashid M.M."/>
            <person name="Khan S.A."/>
            <person name="Rahman M.S."/>
            <person name="Alam M."/>
            <person name="Yahiya A.S."/>
            <person name="Khan M.S."/>
            <person name="Azam M.S."/>
            <person name="Haque T."/>
            <person name="Lashkar M.Z.H."/>
            <person name="Akhand A.I."/>
            <person name="Morshed G."/>
            <person name="Roy S."/>
            <person name="Uddin K.S."/>
            <person name="Rabeya T."/>
            <person name="Hossain A.S."/>
            <person name="Chowdhury A."/>
            <person name="Snigdha A.R."/>
            <person name="Mortoza M.S."/>
            <person name="Matin S.A."/>
            <person name="Hoque S.M.E."/>
            <person name="Islam M.K."/>
            <person name="Roy D.K."/>
            <person name="Haider R."/>
            <person name="Moosa M.M."/>
            <person name="Elias S.M."/>
            <person name="Hasan A.M."/>
            <person name="Jahan S."/>
            <person name="Shafiuddin M."/>
            <person name="Mahmood N."/>
            <person name="Shommy N.S."/>
        </authorList>
    </citation>
    <scope>NUCLEOTIDE SEQUENCE [LARGE SCALE GENOMIC DNA]</scope>
    <source>
        <strain evidence="3">cv. O-4</strain>
    </source>
</reference>